<comment type="caution">
    <text evidence="15">The sequence shown here is derived from an EMBL/GenBank/DDBJ whole genome shotgun (WGS) entry which is preliminary data.</text>
</comment>
<evidence type="ECO:0000256" key="5">
    <source>
        <dbReference type="ARBA" id="ARBA00022525"/>
    </source>
</evidence>
<dbReference type="Proteomes" id="UP000050424">
    <property type="component" value="Unassembled WGS sequence"/>
</dbReference>
<comment type="similarity">
    <text evidence="3">Belongs to the glycosyl hydrolase 18 family. Chitinase class V subfamily.</text>
</comment>
<feature type="domain" description="GH18" evidence="14">
    <location>
        <begin position="95"/>
        <end position="455"/>
    </location>
</feature>
<comment type="catalytic activity">
    <reaction evidence="1">
        <text>Random endo-hydrolysis of N-acetyl-beta-D-glucosaminide (1-&gt;4)-beta-linkages in chitin and chitodextrins.</text>
        <dbReference type="EC" id="3.2.1.14"/>
    </reaction>
</comment>
<dbReference type="OrthoDB" id="76388at2759"/>
<evidence type="ECO:0000256" key="9">
    <source>
        <dbReference type="ARBA" id="ARBA00023277"/>
    </source>
</evidence>
<organism evidence="15 16">
    <name type="scientific">Neonectria ditissima</name>
    <dbReference type="NCBI Taxonomy" id="78410"/>
    <lineage>
        <taxon>Eukaryota</taxon>
        <taxon>Fungi</taxon>
        <taxon>Dikarya</taxon>
        <taxon>Ascomycota</taxon>
        <taxon>Pezizomycotina</taxon>
        <taxon>Sordariomycetes</taxon>
        <taxon>Hypocreomycetidae</taxon>
        <taxon>Hypocreales</taxon>
        <taxon>Nectriaceae</taxon>
        <taxon>Neonectria</taxon>
    </lineage>
</organism>
<keyword evidence="16" id="KW-1185">Reference proteome</keyword>
<evidence type="ECO:0000256" key="12">
    <source>
        <dbReference type="RuleBase" id="RU000489"/>
    </source>
</evidence>
<evidence type="ECO:0000256" key="7">
    <source>
        <dbReference type="ARBA" id="ARBA00022801"/>
    </source>
</evidence>
<feature type="chain" id="PRO_5006135899" description="chitinase" evidence="13">
    <location>
        <begin position="23"/>
        <end position="477"/>
    </location>
</feature>
<protein>
    <recommendedName>
        <fullName evidence="4">chitinase</fullName>
        <ecNumber evidence="4">3.2.1.14</ecNumber>
    </recommendedName>
</protein>
<dbReference type="Gene3D" id="3.10.50.10">
    <property type="match status" value="1"/>
</dbReference>
<keyword evidence="9" id="KW-0119">Carbohydrate metabolism</keyword>
<dbReference type="SUPFAM" id="SSF54556">
    <property type="entry name" value="Chitinase insertion domain"/>
    <property type="match status" value="1"/>
</dbReference>
<name>A0A0P7BJS2_9HYPO</name>
<reference evidence="15 16" key="1">
    <citation type="submission" date="2015-09" db="EMBL/GenBank/DDBJ databases">
        <title>Draft genome of a European isolate of the apple canker pathogen Neonectria ditissima.</title>
        <authorList>
            <person name="Gomez-Cortecero A."/>
            <person name="Harrison R.J."/>
            <person name="Armitage A.D."/>
        </authorList>
    </citation>
    <scope>NUCLEOTIDE SEQUENCE [LARGE SCALE GENOMIC DNA]</scope>
    <source>
        <strain evidence="15 16">R09/05</strain>
    </source>
</reference>
<keyword evidence="5" id="KW-0964">Secreted</keyword>
<evidence type="ECO:0000256" key="4">
    <source>
        <dbReference type="ARBA" id="ARBA00012729"/>
    </source>
</evidence>
<accession>A0A0P7BJS2</accession>
<dbReference type="PROSITE" id="PS51910">
    <property type="entry name" value="GH18_2"/>
    <property type="match status" value="1"/>
</dbReference>
<evidence type="ECO:0000313" key="15">
    <source>
        <dbReference type="EMBL" id="KPM45464.1"/>
    </source>
</evidence>
<evidence type="ECO:0000256" key="13">
    <source>
        <dbReference type="SAM" id="SignalP"/>
    </source>
</evidence>
<keyword evidence="6 13" id="KW-0732">Signal</keyword>
<evidence type="ECO:0000313" key="16">
    <source>
        <dbReference type="Proteomes" id="UP000050424"/>
    </source>
</evidence>
<dbReference type="EC" id="3.2.1.14" evidence="4"/>
<evidence type="ECO:0000256" key="11">
    <source>
        <dbReference type="ARBA" id="ARBA00023326"/>
    </source>
</evidence>
<dbReference type="CDD" id="cd06548">
    <property type="entry name" value="GH18_chitinase"/>
    <property type="match status" value="1"/>
</dbReference>
<dbReference type="PANTHER" id="PTHR11177:SF384">
    <property type="entry name" value="CHITINASE"/>
    <property type="match status" value="1"/>
</dbReference>
<dbReference type="InterPro" id="IPR001223">
    <property type="entry name" value="Glyco_hydro18_cat"/>
</dbReference>
<sequence>MAPTMLRLLFVIAPLLAQSVLAVPRHRHEIRFVTSTVTAVSVATVVHHLAAPTSLESSVDPVVLPRDSALDKGTTDLIDTDWADSVPIETRALQRRNVLYFTNWGVYGADYQPQQIPADKVTHLLYSFLDIASDGTVKSSDTWSDIDKHYSTDSWSDSGNNAYGCVKQLFLLKKQNRRFKTMLSIGGWTYSSKFAPVAATSATRKQFASSAVKLLADWGFDGIDIDWEYPVDSVEANNYVLLLKEIRTALDAYSTASSLNYRFIITIATSAGPAHYNTMNLAGMDPYVDAWHLMAYDYAGSWDTLSGLQANVYKSTAVPKATPFNTDQAVADYIAKGIAPSKIVLGMPLYGRSFTNTAGLGKPFSGVGGDNGIYLYRDLPRPNTRTKVSTQAISVFSYDETKKELVTYENIATAKLKANYIKTKGLGGAVYWEASGDKTGSDSIVRTVAGNLGGLDMSLNMLSYPKSVYDNIRAGMP</sequence>
<gene>
    <name evidence="15" type="ORF">AK830_g1075</name>
</gene>
<comment type="subcellular location">
    <subcellularLocation>
        <location evidence="2">Secreted</location>
    </subcellularLocation>
</comment>
<dbReference type="PANTHER" id="PTHR11177">
    <property type="entry name" value="CHITINASE"/>
    <property type="match status" value="1"/>
</dbReference>
<dbReference type="Gene3D" id="3.20.20.80">
    <property type="entry name" value="Glycosidases"/>
    <property type="match status" value="1"/>
</dbReference>
<dbReference type="InterPro" id="IPR011583">
    <property type="entry name" value="Chitinase_II/V-like_cat"/>
</dbReference>
<keyword evidence="7 12" id="KW-0378">Hydrolase</keyword>
<dbReference type="InterPro" id="IPR017853">
    <property type="entry name" value="GH"/>
</dbReference>
<dbReference type="STRING" id="78410.A0A0P7BJS2"/>
<dbReference type="GO" id="GO:0008061">
    <property type="term" value="F:chitin binding"/>
    <property type="evidence" value="ECO:0007669"/>
    <property type="project" value="InterPro"/>
</dbReference>
<evidence type="ECO:0000256" key="1">
    <source>
        <dbReference type="ARBA" id="ARBA00000822"/>
    </source>
</evidence>
<evidence type="ECO:0000256" key="6">
    <source>
        <dbReference type="ARBA" id="ARBA00022729"/>
    </source>
</evidence>
<evidence type="ECO:0000256" key="10">
    <source>
        <dbReference type="ARBA" id="ARBA00023295"/>
    </source>
</evidence>
<dbReference type="Pfam" id="PF00704">
    <property type="entry name" value="Glyco_hydro_18"/>
    <property type="match status" value="1"/>
</dbReference>
<dbReference type="GO" id="GO:0006032">
    <property type="term" value="P:chitin catabolic process"/>
    <property type="evidence" value="ECO:0007669"/>
    <property type="project" value="UniProtKB-KW"/>
</dbReference>
<dbReference type="SMART" id="SM00636">
    <property type="entry name" value="Glyco_18"/>
    <property type="match status" value="1"/>
</dbReference>
<dbReference type="AlphaFoldDB" id="A0A0P7BJS2"/>
<dbReference type="InterPro" id="IPR050314">
    <property type="entry name" value="Glycosyl_Hydrlase_18"/>
</dbReference>
<dbReference type="PROSITE" id="PS01095">
    <property type="entry name" value="GH18_1"/>
    <property type="match status" value="1"/>
</dbReference>
<feature type="signal peptide" evidence="13">
    <location>
        <begin position="1"/>
        <end position="22"/>
    </location>
</feature>
<dbReference type="GO" id="GO:0000272">
    <property type="term" value="P:polysaccharide catabolic process"/>
    <property type="evidence" value="ECO:0007669"/>
    <property type="project" value="UniProtKB-KW"/>
</dbReference>
<keyword evidence="11" id="KW-0624">Polysaccharide degradation</keyword>
<evidence type="ECO:0000256" key="3">
    <source>
        <dbReference type="ARBA" id="ARBA00008682"/>
    </source>
</evidence>
<keyword evidence="10 12" id="KW-0326">Glycosidase</keyword>
<dbReference type="InterPro" id="IPR029070">
    <property type="entry name" value="Chitinase_insertion_sf"/>
</dbReference>
<dbReference type="SUPFAM" id="SSF51445">
    <property type="entry name" value="(Trans)glycosidases"/>
    <property type="match status" value="1"/>
</dbReference>
<keyword evidence="8" id="KW-0146">Chitin degradation</keyword>
<evidence type="ECO:0000259" key="14">
    <source>
        <dbReference type="PROSITE" id="PS51910"/>
    </source>
</evidence>
<evidence type="ECO:0000256" key="2">
    <source>
        <dbReference type="ARBA" id="ARBA00004613"/>
    </source>
</evidence>
<proteinExistence type="inferred from homology"/>
<dbReference type="FunFam" id="3.20.20.80:FF:000075">
    <property type="entry name" value="Sporulation-specific chitinase"/>
    <property type="match status" value="1"/>
</dbReference>
<dbReference type="EMBL" id="LKCW01000007">
    <property type="protein sequence ID" value="KPM45464.1"/>
    <property type="molecule type" value="Genomic_DNA"/>
</dbReference>
<dbReference type="GO" id="GO:0008843">
    <property type="term" value="F:endochitinase activity"/>
    <property type="evidence" value="ECO:0007669"/>
    <property type="project" value="UniProtKB-EC"/>
</dbReference>
<dbReference type="GO" id="GO:0005576">
    <property type="term" value="C:extracellular region"/>
    <property type="evidence" value="ECO:0007669"/>
    <property type="project" value="UniProtKB-SubCell"/>
</dbReference>
<evidence type="ECO:0000256" key="8">
    <source>
        <dbReference type="ARBA" id="ARBA00023024"/>
    </source>
</evidence>
<dbReference type="InterPro" id="IPR001579">
    <property type="entry name" value="Glyco_hydro_18_chit_AS"/>
</dbReference>